<feature type="chain" id="PRO_5043574716" description="Sushi domain-containing protein" evidence="3">
    <location>
        <begin position="17"/>
        <end position="194"/>
    </location>
</feature>
<accession>A0AAV7UQJ6</accession>
<comment type="caution">
    <text evidence="2">Lacks conserved residue(s) required for the propagation of feature annotation.</text>
</comment>
<reference evidence="5" key="1">
    <citation type="journal article" date="2022" name="bioRxiv">
        <title>Sequencing and chromosome-scale assembly of the giantPleurodeles waltlgenome.</title>
        <authorList>
            <person name="Brown T."/>
            <person name="Elewa A."/>
            <person name="Iarovenko S."/>
            <person name="Subramanian E."/>
            <person name="Araus A.J."/>
            <person name="Petzold A."/>
            <person name="Susuki M."/>
            <person name="Suzuki K.-i.T."/>
            <person name="Hayashi T."/>
            <person name="Toyoda A."/>
            <person name="Oliveira C."/>
            <person name="Osipova E."/>
            <person name="Leigh N.D."/>
            <person name="Simon A."/>
            <person name="Yun M.H."/>
        </authorList>
    </citation>
    <scope>NUCLEOTIDE SEQUENCE</scope>
    <source>
        <strain evidence="5">20211129_DDA</strain>
        <tissue evidence="5">Liver</tissue>
    </source>
</reference>
<keyword evidence="3" id="KW-0732">Signal</keyword>
<keyword evidence="1" id="KW-1015">Disulfide bond</keyword>
<evidence type="ECO:0000256" key="1">
    <source>
        <dbReference type="ARBA" id="ARBA00023157"/>
    </source>
</evidence>
<evidence type="ECO:0000313" key="5">
    <source>
        <dbReference type="EMBL" id="KAJ1189887.1"/>
    </source>
</evidence>
<proteinExistence type="predicted"/>
<dbReference type="InterPro" id="IPR035976">
    <property type="entry name" value="Sushi/SCR/CCP_sf"/>
</dbReference>
<evidence type="ECO:0000256" key="3">
    <source>
        <dbReference type="SAM" id="SignalP"/>
    </source>
</evidence>
<keyword evidence="6" id="KW-1185">Reference proteome</keyword>
<dbReference type="CDD" id="cd00033">
    <property type="entry name" value="CCP"/>
    <property type="match status" value="1"/>
</dbReference>
<keyword evidence="2" id="KW-0768">Sushi</keyword>
<evidence type="ECO:0000259" key="4">
    <source>
        <dbReference type="PROSITE" id="PS50923"/>
    </source>
</evidence>
<comment type="caution">
    <text evidence="5">The sequence shown here is derived from an EMBL/GenBank/DDBJ whole genome shotgun (WGS) entry which is preliminary data.</text>
</comment>
<organism evidence="5 6">
    <name type="scientific">Pleurodeles waltl</name>
    <name type="common">Iberian ribbed newt</name>
    <dbReference type="NCBI Taxonomy" id="8319"/>
    <lineage>
        <taxon>Eukaryota</taxon>
        <taxon>Metazoa</taxon>
        <taxon>Chordata</taxon>
        <taxon>Craniata</taxon>
        <taxon>Vertebrata</taxon>
        <taxon>Euteleostomi</taxon>
        <taxon>Amphibia</taxon>
        <taxon>Batrachia</taxon>
        <taxon>Caudata</taxon>
        <taxon>Salamandroidea</taxon>
        <taxon>Salamandridae</taxon>
        <taxon>Pleurodelinae</taxon>
        <taxon>Pleurodeles</taxon>
    </lineage>
</organism>
<gene>
    <name evidence="5" type="ORF">NDU88_006629</name>
</gene>
<dbReference type="Proteomes" id="UP001066276">
    <property type="component" value="Chromosome 3_1"/>
</dbReference>
<dbReference type="Gene3D" id="2.10.70.10">
    <property type="entry name" value="Complement Module, domain 1"/>
    <property type="match status" value="1"/>
</dbReference>
<dbReference type="PROSITE" id="PS50923">
    <property type="entry name" value="SUSHI"/>
    <property type="match status" value="1"/>
</dbReference>
<dbReference type="EMBL" id="JANPWB010000005">
    <property type="protein sequence ID" value="KAJ1189887.1"/>
    <property type="molecule type" value="Genomic_DNA"/>
</dbReference>
<evidence type="ECO:0000313" key="6">
    <source>
        <dbReference type="Proteomes" id="UP001066276"/>
    </source>
</evidence>
<feature type="domain" description="Sushi" evidence="4">
    <location>
        <begin position="67"/>
        <end position="123"/>
    </location>
</feature>
<name>A0AAV7UQJ6_PLEWA</name>
<dbReference type="SMART" id="SM00032">
    <property type="entry name" value="CCP"/>
    <property type="match status" value="1"/>
</dbReference>
<protein>
    <recommendedName>
        <fullName evidence="4">Sushi domain-containing protein</fullName>
    </recommendedName>
</protein>
<dbReference type="SUPFAM" id="SSF57535">
    <property type="entry name" value="Complement control module/SCR domain"/>
    <property type="match status" value="1"/>
</dbReference>
<evidence type="ECO:0000256" key="2">
    <source>
        <dbReference type="PROSITE-ProRule" id="PRU00302"/>
    </source>
</evidence>
<sequence length="194" mass="21536">MQLPLLTVLVLARVLADEEYTGFSDTYWAGTTPICLGQCRGLDRELRRDRCGDGSCCLFGYKVFCRVNCGQPESDFNSVVHGSDWWVGSVVRYECRPGFLLLGDAVSTCLADGHWSPKPSCLRICLSGRLEMNERDFGMGCTSNCTNKSYVGDPLGEGCLRIDRCVTAESDWTRWFVQCKVCKCDCYAPCVSVG</sequence>
<feature type="signal peptide" evidence="3">
    <location>
        <begin position="1"/>
        <end position="16"/>
    </location>
</feature>
<dbReference type="Pfam" id="PF00084">
    <property type="entry name" value="Sushi"/>
    <property type="match status" value="1"/>
</dbReference>
<dbReference type="AlphaFoldDB" id="A0AAV7UQJ6"/>
<dbReference type="InterPro" id="IPR000436">
    <property type="entry name" value="Sushi_SCR_CCP_dom"/>
</dbReference>